<evidence type="ECO:0000256" key="2">
    <source>
        <dbReference type="ARBA" id="ARBA00009199"/>
    </source>
</evidence>
<dbReference type="EC" id="3.5.1.4" evidence="3"/>
<feature type="compositionally biased region" description="Low complexity" evidence="5">
    <location>
        <begin position="745"/>
        <end position="761"/>
    </location>
</feature>
<evidence type="ECO:0000313" key="8">
    <source>
        <dbReference type="Proteomes" id="UP000663841"/>
    </source>
</evidence>
<dbReference type="GO" id="GO:0004040">
    <property type="term" value="F:amidase activity"/>
    <property type="evidence" value="ECO:0007669"/>
    <property type="project" value="UniProtKB-EC"/>
</dbReference>
<dbReference type="Gene3D" id="3.90.1300.10">
    <property type="entry name" value="Amidase signature (AS) domain"/>
    <property type="match status" value="1"/>
</dbReference>
<evidence type="ECO:0000256" key="3">
    <source>
        <dbReference type="ARBA" id="ARBA00012922"/>
    </source>
</evidence>
<feature type="region of interest" description="Disordered" evidence="5">
    <location>
        <begin position="615"/>
        <end position="642"/>
    </location>
</feature>
<dbReference type="Pfam" id="PF01425">
    <property type="entry name" value="Amidase"/>
    <property type="match status" value="1"/>
</dbReference>
<dbReference type="PROSITE" id="PS00571">
    <property type="entry name" value="AMIDASES"/>
    <property type="match status" value="1"/>
</dbReference>
<dbReference type="PANTHER" id="PTHR46072">
    <property type="entry name" value="AMIDASE-RELATED-RELATED"/>
    <property type="match status" value="1"/>
</dbReference>
<feature type="compositionally biased region" description="Low complexity" evidence="5">
    <location>
        <begin position="780"/>
        <end position="795"/>
    </location>
</feature>
<evidence type="ECO:0000256" key="1">
    <source>
        <dbReference type="ARBA" id="ARBA00001311"/>
    </source>
</evidence>
<evidence type="ECO:0000259" key="6">
    <source>
        <dbReference type="Pfam" id="PF01425"/>
    </source>
</evidence>
<dbReference type="InterPro" id="IPR023631">
    <property type="entry name" value="Amidase_dom"/>
</dbReference>
<feature type="compositionally biased region" description="Polar residues" evidence="5">
    <location>
        <begin position="1"/>
        <end position="19"/>
    </location>
</feature>
<feature type="compositionally biased region" description="Basic and acidic residues" evidence="5">
    <location>
        <begin position="880"/>
        <end position="897"/>
    </location>
</feature>
<evidence type="ECO:0000313" key="7">
    <source>
        <dbReference type="EMBL" id="CAE6445349.1"/>
    </source>
</evidence>
<reference evidence="7" key="1">
    <citation type="submission" date="2021-01" db="EMBL/GenBank/DDBJ databases">
        <authorList>
            <person name="Kaushik A."/>
        </authorList>
    </citation>
    <scope>NUCLEOTIDE SEQUENCE</scope>
    <source>
        <strain evidence="7">AG3-T5</strain>
    </source>
</reference>
<accession>A0A8H3B1I8</accession>
<comment type="caution">
    <text evidence="7">The sequence shown here is derived from an EMBL/GenBank/DDBJ whole genome shotgun (WGS) entry which is preliminary data.</text>
</comment>
<feature type="region of interest" description="Disordered" evidence="5">
    <location>
        <begin position="1"/>
        <end position="25"/>
    </location>
</feature>
<comment type="catalytic activity">
    <reaction evidence="1">
        <text>a monocarboxylic acid amide + H2O = a monocarboxylate + NH4(+)</text>
        <dbReference type="Rhea" id="RHEA:12020"/>
        <dbReference type="ChEBI" id="CHEBI:15377"/>
        <dbReference type="ChEBI" id="CHEBI:28938"/>
        <dbReference type="ChEBI" id="CHEBI:35757"/>
        <dbReference type="ChEBI" id="CHEBI:83628"/>
        <dbReference type="EC" id="3.5.1.4"/>
    </reaction>
</comment>
<name>A0A8H3B1I8_9AGAM</name>
<feature type="compositionally biased region" description="Basic and acidic residues" evidence="5">
    <location>
        <begin position="937"/>
        <end position="964"/>
    </location>
</feature>
<dbReference type="InterPro" id="IPR036928">
    <property type="entry name" value="AS_sf"/>
</dbReference>
<feature type="compositionally biased region" description="Polar residues" evidence="5">
    <location>
        <begin position="1167"/>
        <end position="1179"/>
    </location>
</feature>
<evidence type="ECO:0000256" key="4">
    <source>
        <dbReference type="ARBA" id="ARBA00022801"/>
    </source>
</evidence>
<feature type="domain" description="Amidase" evidence="6">
    <location>
        <begin position="89"/>
        <end position="563"/>
    </location>
</feature>
<dbReference type="EMBL" id="CAJMWW010000112">
    <property type="protein sequence ID" value="CAE6445349.1"/>
    <property type="molecule type" value="Genomic_DNA"/>
</dbReference>
<organism evidence="7 8">
    <name type="scientific">Rhizoctonia solani</name>
    <dbReference type="NCBI Taxonomy" id="456999"/>
    <lineage>
        <taxon>Eukaryota</taxon>
        <taxon>Fungi</taxon>
        <taxon>Dikarya</taxon>
        <taxon>Basidiomycota</taxon>
        <taxon>Agaricomycotina</taxon>
        <taxon>Agaricomycetes</taxon>
        <taxon>Cantharellales</taxon>
        <taxon>Ceratobasidiaceae</taxon>
        <taxon>Rhizoctonia</taxon>
    </lineage>
</organism>
<dbReference type="Proteomes" id="UP000663841">
    <property type="component" value="Unassembled WGS sequence"/>
</dbReference>
<evidence type="ECO:0000256" key="5">
    <source>
        <dbReference type="SAM" id="MobiDB-lite"/>
    </source>
</evidence>
<keyword evidence="4" id="KW-0378">Hydrolase</keyword>
<feature type="region of interest" description="Disordered" evidence="5">
    <location>
        <begin position="687"/>
        <end position="918"/>
    </location>
</feature>
<protein>
    <recommendedName>
        <fullName evidence="3">amidase</fullName>
        <ecNumber evidence="3">3.5.1.4</ecNumber>
    </recommendedName>
</protein>
<dbReference type="PANTHER" id="PTHR46072:SF2">
    <property type="entry name" value="AMIDASE (EUROFUNG)"/>
    <property type="match status" value="1"/>
</dbReference>
<feature type="region of interest" description="Disordered" evidence="5">
    <location>
        <begin position="932"/>
        <end position="1187"/>
    </location>
</feature>
<feature type="compositionally biased region" description="Basic and acidic residues" evidence="5">
    <location>
        <begin position="1074"/>
        <end position="1092"/>
    </location>
</feature>
<gene>
    <name evidence="7" type="ORF">RDB_LOCUS111046</name>
</gene>
<feature type="compositionally biased region" description="Basic and acidic residues" evidence="5">
    <location>
        <begin position="1019"/>
        <end position="1044"/>
    </location>
</feature>
<feature type="compositionally biased region" description="Acidic residues" evidence="5">
    <location>
        <begin position="1061"/>
        <end position="1073"/>
    </location>
</feature>
<feature type="compositionally biased region" description="Low complexity" evidence="5">
    <location>
        <begin position="827"/>
        <end position="842"/>
    </location>
</feature>
<proteinExistence type="inferred from homology"/>
<feature type="region of interest" description="Disordered" evidence="5">
    <location>
        <begin position="568"/>
        <end position="600"/>
    </location>
</feature>
<feature type="compositionally biased region" description="Pro residues" evidence="5">
    <location>
        <begin position="705"/>
        <end position="722"/>
    </location>
</feature>
<sequence>MDQKSTPEQTVSVTQNTGDWKTRAEKKRQAQLDSIPLEWRISAPAGYNVLQVPYECGLLDPLELEITDTLDVKVILENLQTGKWSSVQVTRAFYKRAIVAHQTTNCLTEIFVERALARAEEMDRYLKERGTPKGPLHGLPISLKDQFTIKGLETINGYVANIGDFATEDSVLVEILYELGAVPFTRTNVPQTLMWGETYNNVFGRTLNPYDLRLTSGGSSGGEGALVAMRGSPLGVGTDIGGSIRIPSTMCGLYGLRPSYCRLPYHGAKNTMEGQESIMSVLGPMSNSLSGLKVFTKAIIDARPWLRDPLCIRKPWDHEAYELVEHGGPGVKKCFAMLYDDGLVKPHPPVFRAMEMMKNALVAAGHEVIQWENRRHDDLFYNVEKQIFLADGDEDFKRECAKSGEPRIQTMDPELYSHELHDPEKNTGLHLIEPLSVWQLWQLHKEKRDLRKEYLDHWQATASRTTTGRPVDAVISPAVPYAATPHGKNISPFYTSLWNGVDYTVGVVPVTFVDPKVDKPVPPHEFYSDDDREIYHMYDPEVFKGAPIGLQVVGQRLEEEAVLGKMTMNKRPNPFMPNPYPSQPPLPAGPPPPGPAQQTQQYDYSAYWAAAAAAQQNQSGAQTTPQWAPPTVGAQPPQPQRTQEQNALYANYGYGGAAGQQQAMLAAQQQRPAAPYWTPPVPGYAPVAAAAPYPYPQQPPTAYQPQPPPPVIPYTPQAPPMPMYQHQHQHPHPPQVAPPPPPQPQRRFQPPQQPQQQQPHHLPAPPAKRPRFDSGPPNPNNNNPNWRNNNNSSSNGIPTAPAQHGNFPPQQPGFERFTGNRGGRGGAVVSSSSNRGRGFNRGNFRHGHGNNPPRGPSGYRNPGPTGAPYGPRHGLPANPTKREREAKRERERDREGSYAESEGAGVERHGGKRTLTDFRIVGVECGAIGWEWGVLSRAKDEDEKPEEDKDKSKPVEESKVKDEPTSPVKLAAKNPQPAPSRLRIYFHSASDPEADALPRKRKKDADEEEEEGGVRKKVQGGEDTPRDPEKGAEKDGQKDEHEDTAPEMQQENVFEDKHEDLGDEQDADGEDDVDHIPKPEQEDLHFPVHDGSPDEQDAVSHKPPPTPTPGESTPVDTALLESTPAPPVEGQAPVENGSGEPHAEDSNPEPNPPVEPTQPTEHPDSAAHSTAPSITQDGVVSSEAGDVSVVEDSLAESHGLDHESEAHDAADMSASTIDEPIAFPSLDNPTVLKTQPQVPDRSANRISISYANSTRRLVIDADVVKKVRIVRAKARVEITLAVEVVKGDNTEETKDTNQSVKEEPETGVKENNKDEKLVLGEHDRFRGVLASPNVEVYNESTQRYELITPYAASQGGDLTIPDLSKIDRAPSEITIIVHLDRDKPLTETKWVKTGDLDEWLSNEFGPLRPDPSGRANWSGKIQVADPDPAPTITTLMDAWCGHTMVGQPKERRRFVRQHMSNIDHVLEILLRLVRGERATAGGGGGGGQHDRGGQQQTHVSLAVLAIFRVATDYGARAGIERQVVEERVSEIVRSLPTHLVYKSLDGMFREWSFTQKKGEKGGAKDKS</sequence>
<feature type="compositionally biased region" description="Pro residues" evidence="5">
    <location>
        <begin position="732"/>
        <end position="744"/>
    </location>
</feature>
<feature type="compositionally biased region" description="Pro residues" evidence="5">
    <location>
        <begin position="574"/>
        <end position="595"/>
    </location>
</feature>
<dbReference type="InterPro" id="IPR020556">
    <property type="entry name" value="Amidase_CS"/>
</dbReference>
<comment type="similarity">
    <text evidence="2">Belongs to the amidase family.</text>
</comment>
<dbReference type="SUPFAM" id="SSF75304">
    <property type="entry name" value="Amidase signature (AS) enzymes"/>
    <property type="match status" value="1"/>
</dbReference>
<feature type="region of interest" description="Disordered" evidence="5">
    <location>
        <begin position="1290"/>
        <end position="1312"/>
    </location>
</feature>